<protein>
    <recommendedName>
        <fullName evidence="1">AbiEi antitoxin N-terminal domain-containing protein</fullName>
    </recommendedName>
</protein>
<evidence type="ECO:0000259" key="1">
    <source>
        <dbReference type="Pfam" id="PF13338"/>
    </source>
</evidence>
<evidence type="ECO:0000313" key="3">
    <source>
        <dbReference type="Proteomes" id="UP000475214"/>
    </source>
</evidence>
<dbReference type="Pfam" id="PF13338">
    <property type="entry name" value="AbiEi_4"/>
    <property type="match status" value="1"/>
</dbReference>
<reference evidence="2 3" key="1">
    <citation type="submission" date="2020-02" db="EMBL/GenBank/DDBJ databases">
        <authorList>
            <person name="Li X.-J."/>
            <person name="Han X.-M."/>
        </authorList>
    </citation>
    <scope>NUCLEOTIDE SEQUENCE [LARGE SCALE GENOMIC DNA]</scope>
    <source>
        <strain evidence="2 3">CCTCC AB 2017055</strain>
    </source>
</reference>
<gene>
    <name evidence="2" type="ORF">G1H10_20395</name>
</gene>
<sequence>MHDEDDDIHRLLARILREQDGVFRLSQIAPPLTWAAVNHAVRSGRWSRPHRGVYALHNGELTERQELWVCLLAGPPGSVLGGLTAAGLDGLQGFEVPERYLIVPDGARAPTRARLVVKMSSRLGEEDVHPSRTPLRTRMPRSLVDGASWEAAKSRARAVILAGVQQRLVRPDDLRDALSRRGPCRHRRVIAESIDDAEGGITSVPERQFEQIRRRFQLPEPERQAVVRGPDGRFYLDAYWRRYNVSAEIHGTQHMEIVNWDADLNRQAMLVAGGKTVLPFTSYAVRHRPEHVGAILVEALRNAGWPG</sequence>
<dbReference type="RefSeq" id="WP_163741178.1">
    <property type="nucleotide sequence ID" value="NZ_JAAGOA010000015.1"/>
</dbReference>
<feature type="domain" description="AbiEi antitoxin N-terminal" evidence="1">
    <location>
        <begin position="11"/>
        <end position="56"/>
    </location>
</feature>
<comment type="caution">
    <text evidence="2">The sequence shown here is derived from an EMBL/GenBank/DDBJ whole genome shotgun (WGS) entry which is preliminary data.</text>
</comment>
<organism evidence="2 3">
    <name type="scientific">Phytoactinopolyspora halotolerans</name>
    <dbReference type="NCBI Taxonomy" id="1981512"/>
    <lineage>
        <taxon>Bacteria</taxon>
        <taxon>Bacillati</taxon>
        <taxon>Actinomycetota</taxon>
        <taxon>Actinomycetes</taxon>
        <taxon>Jiangellales</taxon>
        <taxon>Jiangellaceae</taxon>
        <taxon>Phytoactinopolyspora</taxon>
    </lineage>
</organism>
<evidence type="ECO:0000313" key="2">
    <source>
        <dbReference type="EMBL" id="NEE02532.1"/>
    </source>
</evidence>
<proteinExistence type="predicted"/>
<dbReference type="EMBL" id="JAAGOA010000015">
    <property type="protein sequence ID" value="NEE02532.1"/>
    <property type="molecule type" value="Genomic_DNA"/>
</dbReference>
<name>A0A6L9SD92_9ACTN</name>
<dbReference type="AlphaFoldDB" id="A0A6L9SD92"/>
<dbReference type="InterPro" id="IPR025159">
    <property type="entry name" value="AbiEi_N"/>
</dbReference>
<dbReference type="Proteomes" id="UP000475214">
    <property type="component" value="Unassembled WGS sequence"/>
</dbReference>
<keyword evidence="3" id="KW-1185">Reference proteome</keyword>
<accession>A0A6L9SD92</accession>